<name>G9MVQ2_HYPVG</name>
<dbReference type="Proteomes" id="UP000007115">
    <property type="component" value="Unassembled WGS sequence"/>
</dbReference>
<dbReference type="EMBL" id="ABDF02000070">
    <property type="protein sequence ID" value="EHK21549.1"/>
    <property type="molecule type" value="Genomic_DNA"/>
</dbReference>
<sequence length="78" mass="8780">MSQPDYYTVSFHGLYLRFRNVILICVTTVAAGELPVRGRPAIMTIDAAEHVNVVVGGGLLERYEIFIPHLYGRDLFNL</sequence>
<accession>G9MVQ2</accession>
<dbReference type="GeneID" id="25791729"/>
<dbReference type="VEuPathDB" id="FungiDB:TRIVIDRAFT_222994"/>
<gene>
    <name evidence="1" type="ORF">TRIVIDRAFT_222994</name>
</gene>
<dbReference type="AlphaFoldDB" id="G9MVQ2"/>
<evidence type="ECO:0000313" key="2">
    <source>
        <dbReference type="Proteomes" id="UP000007115"/>
    </source>
</evidence>
<dbReference type="RefSeq" id="XP_013955743.1">
    <property type="nucleotide sequence ID" value="XM_014100268.1"/>
</dbReference>
<reference evidence="1 2" key="1">
    <citation type="journal article" date="2011" name="Genome Biol.">
        <title>Comparative genome sequence analysis underscores mycoparasitism as the ancestral life style of Trichoderma.</title>
        <authorList>
            <person name="Kubicek C.P."/>
            <person name="Herrera-Estrella A."/>
            <person name="Seidl-Seiboth V."/>
            <person name="Martinez D.A."/>
            <person name="Druzhinina I.S."/>
            <person name="Thon M."/>
            <person name="Zeilinger S."/>
            <person name="Casas-Flores S."/>
            <person name="Horwitz B.A."/>
            <person name="Mukherjee P.K."/>
            <person name="Mukherjee M."/>
            <person name="Kredics L."/>
            <person name="Alcaraz L.D."/>
            <person name="Aerts A."/>
            <person name="Antal Z."/>
            <person name="Atanasova L."/>
            <person name="Cervantes-Badillo M.G."/>
            <person name="Challacombe J."/>
            <person name="Chertkov O."/>
            <person name="McCluskey K."/>
            <person name="Coulpier F."/>
            <person name="Deshpande N."/>
            <person name="von Doehren H."/>
            <person name="Ebbole D.J."/>
            <person name="Esquivel-Naranjo E.U."/>
            <person name="Fekete E."/>
            <person name="Flipphi M."/>
            <person name="Glaser F."/>
            <person name="Gomez-Rodriguez E.Y."/>
            <person name="Gruber S."/>
            <person name="Han C."/>
            <person name="Henrissat B."/>
            <person name="Hermosa R."/>
            <person name="Hernandez-Onate M."/>
            <person name="Karaffa L."/>
            <person name="Kosti I."/>
            <person name="Le Crom S."/>
            <person name="Lindquist E."/>
            <person name="Lucas S."/>
            <person name="Luebeck M."/>
            <person name="Luebeck P.S."/>
            <person name="Margeot A."/>
            <person name="Metz B."/>
            <person name="Misra M."/>
            <person name="Nevalainen H."/>
            <person name="Omann M."/>
            <person name="Packer N."/>
            <person name="Perrone G."/>
            <person name="Uresti-Rivera E.E."/>
            <person name="Salamov A."/>
            <person name="Schmoll M."/>
            <person name="Seiboth B."/>
            <person name="Shapiro H."/>
            <person name="Sukno S."/>
            <person name="Tamayo-Ramos J.A."/>
            <person name="Tisch D."/>
            <person name="Wiest A."/>
            <person name="Wilkinson H.H."/>
            <person name="Zhang M."/>
            <person name="Coutinho P.M."/>
            <person name="Kenerley C.M."/>
            <person name="Monte E."/>
            <person name="Baker S.E."/>
            <person name="Grigoriev I.V."/>
        </authorList>
    </citation>
    <scope>NUCLEOTIDE SEQUENCE [LARGE SCALE GENOMIC DNA]</scope>
    <source>
        <strain evidence="2">Gv29-8 / FGSC 10586</strain>
    </source>
</reference>
<keyword evidence="2" id="KW-1185">Reference proteome</keyword>
<proteinExistence type="predicted"/>
<dbReference type="InParanoid" id="G9MVQ2"/>
<evidence type="ECO:0000313" key="1">
    <source>
        <dbReference type="EMBL" id="EHK21549.1"/>
    </source>
</evidence>
<dbReference type="HOGENOM" id="CLU_2622348_0_0_1"/>
<comment type="caution">
    <text evidence="1">The sequence shown here is derived from an EMBL/GenBank/DDBJ whole genome shotgun (WGS) entry which is preliminary data.</text>
</comment>
<protein>
    <submittedName>
        <fullName evidence="1">Uncharacterized protein</fullName>
    </submittedName>
</protein>
<organism evidence="1 2">
    <name type="scientific">Hypocrea virens (strain Gv29-8 / FGSC 10586)</name>
    <name type="common">Gliocladium virens</name>
    <name type="synonym">Trichoderma virens</name>
    <dbReference type="NCBI Taxonomy" id="413071"/>
    <lineage>
        <taxon>Eukaryota</taxon>
        <taxon>Fungi</taxon>
        <taxon>Dikarya</taxon>
        <taxon>Ascomycota</taxon>
        <taxon>Pezizomycotina</taxon>
        <taxon>Sordariomycetes</taxon>
        <taxon>Hypocreomycetidae</taxon>
        <taxon>Hypocreales</taxon>
        <taxon>Hypocreaceae</taxon>
        <taxon>Trichoderma</taxon>
    </lineage>
</organism>